<dbReference type="SUPFAM" id="SSF109755">
    <property type="entry name" value="PhoU-like"/>
    <property type="match status" value="1"/>
</dbReference>
<dbReference type="EMBL" id="JADOUE010000001">
    <property type="protein sequence ID" value="MBG6122281.1"/>
    <property type="molecule type" value="Genomic_DNA"/>
</dbReference>
<evidence type="ECO:0000256" key="6">
    <source>
        <dbReference type="ARBA" id="ARBA00022592"/>
    </source>
</evidence>
<feature type="domain" description="PhoU" evidence="7">
    <location>
        <begin position="123"/>
        <end position="204"/>
    </location>
</feature>
<comment type="caution">
    <text evidence="8">The sequence shown here is derived from an EMBL/GenBank/DDBJ whole genome shotgun (WGS) entry which is preliminary data.</text>
</comment>
<dbReference type="NCBIfam" id="TIGR02135">
    <property type="entry name" value="phoU_full"/>
    <property type="match status" value="1"/>
</dbReference>
<evidence type="ECO:0000256" key="5">
    <source>
        <dbReference type="ARBA" id="ARBA00022490"/>
    </source>
</evidence>
<name>A0A931GW91_9CORY</name>
<reference evidence="8" key="1">
    <citation type="submission" date="2020-11" db="EMBL/GenBank/DDBJ databases">
        <title>Sequencing the genomes of 1000 actinobacteria strains.</title>
        <authorList>
            <person name="Klenk H.-P."/>
        </authorList>
    </citation>
    <scope>NUCLEOTIDE SEQUENCE</scope>
    <source>
        <strain evidence="8">DSM 45632</strain>
    </source>
</reference>
<evidence type="ECO:0000256" key="1">
    <source>
        <dbReference type="ARBA" id="ARBA00004496"/>
    </source>
</evidence>
<protein>
    <submittedName>
        <fullName evidence="8">Phosphate transport system protein</fullName>
    </submittedName>
</protein>
<dbReference type="InterPro" id="IPR028366">
    <property type="entry name" value="PhoU"/>
</dbReference>
<proteinExistence type="inferred from homology"/>
<evidence type="ECO:0000313" key="8">
    <source>
        <dbReference type="EMBL" id="MBG6122281.1"/>
    </source>
</evidence>
<evidence type="ECO:0000313" key="9">
    <source>
        <dbReference type="Proteomes" id="UP000658613"/>
    </source>
</evidence>
<dbReference type="RefSeq" id="WP_196824697.1">
    <property type="nucleotide sequence ID" value="NZ_CP046980.1"/>
</dbReference>
<keyword evidence="9" id="KW-1185">Reference proteome</keyword>
<dbReference type="FunFam" id="1.20.58.220:FF:000004">
    <property type="entry name" value="Phosphate-specific transport system accessory protein PhoU"/>
    <property type="match status" value="1"/>
</dbReference>
<evidence type="ECO:0000256" key="3">
    <source>
        <dbReference type="ARBA" id="ARBA00011738"/>
    </source>
</evidence>
<evidence type="ECO:0000256" key="4">
    <source>
        <dbReference type="ARBA" id="ARBA00022448"/>
    </source>
</evidence>
<evidence type="ECO:0000256" key="2">
    <source>
        <dbReference type="ARBA" id="ARBA00008107"/>
    </source>
</evidence>
<comment type="subcellular location">
    <subcellularLocation>
        <location evidence="1">Cytoplasm</location>
    </subcellularLocation>
</comment>
<sequence>MRTAYREHLEAYASDLRVMSETVRAIMSNATTALLETSLDNAEEALSLADSLKEIRERCEHRSMELLALQNPVASELRQVITSIHIVEDFNRMGALAKHIANTARLRHPREVVPADLRDTVADVAKLVDEMAELIDDQLISPDADLALEVNRVDDQVDALHRFILSTVTANDWEESNRAAVDLALVGRFYERYADHCVNVASRIVFLVTGQSPEDYADQKTIQI</sequence>
<keyword evidence="5" id="KW-0963">Cytoplasm</keyword>
<feature type="domain" description="PhoU" evidence="7">
    <location>
        <begin position="17"/>
        <end position="103"/>
    </location>
</feature>
<organism evidence="8 9">
    <name type="scientific">Corynebacterium aquatimens</name>
    <dbReference type="NCBI Taxonomy" id="1190508"/>
    <lineage>
        <taxon>Bacteria</taxon>
        <taxon>Bacillati</taxon>
        <taxon>Actinomycetota</taxon>
        <taxon>Actinomycetes</taxon>
        <taxon>Mycobacteriales</taxon>
        <taxon>Corynebacteriaceae</taxon>
        <taxon>Corynebacterium</taxon>
    </lineage>
</organism>
<dbReference type="InterPro" id="IPR038078">
    <property type="entry name" value="PhoU-like_sf"/>
</dbReference>
<dbReference type="AlphaFoldDB" id="A0A931GW91"/>
<gene>
    <name evidence="8" type="ORF">IW254_001250</name>
</gene>
<dbReference type="Pfam" id="PF01895">
    <property type="entry name" value="PhoU"/>
    <property type="match status" value="2"/>
</dbReference>
<comment type="similarity">
    <text evidence="2">Belongs to the PhoU family.</text>
</comment>
<dbReference type="GO" id="GO:0045936">
    <property type="term" value="P:negative regulation of phosphate metabolic process"/>
    <property type="evidence" value="ECO:0007669"/>
    <property type="project" value="InterPro"/>
</dbReference>
<comment type="subunit">
    <text evidence="3">Homodimer.</text>
</comment>
<keyword evidence="6" id="KW-0592">Phosphate transport</keyword>
<dbReference type="GO" id="GO:0006817">
    <property type="term" value="P:phosphate ion transport"/>
    <property type="evidence" value="ECO:0007669"/>
    <property type="project" value="UniProtKB-KW"/>
</dbReference>
<dbReference type="PANTHER" id="PTHR42930:SF3">
    <property type="entry name" value="PHOSPHATE-SPECIFIC TRANSPORT SYSTEM ACCESSORY PROTEIN PHOU"/>
    <property type="match status" value="1"/>
</dbReference>
<keyword evidence="4" id="KW-0813">Transport</keyword>
<dbReference type="InterPro" id="IPR026022">
    <property type="entry name" value="PhoU_dom"/>
</dbReference>
<dbReference type="Gene3D" id="1.20.58.220">
    <property type="entry name" value="Phosphate transport system protein phou homolog 2, domain 2"/>
    <property type="match status" value="1"/>
</dbReference>
<evidence type="ECO:0000259" key="7">
    <source>
        <dbReference type="Pfam" id="PF01895"/>
    </source>
</evidence>
<dbReference type="PANTHER" id="PTHR42930">
    <property type="entry name" value="PHOSPHATE-SPECIFIC TRANSPORT SYSTEM ACCESSORY PROTEIN PHOU"/>
    <property type="match status" value="1"/>
</dbReference>
<dbReference type="GO" id="GO:0030643">
    <property type="term" value="P:intracellular phosphate ion homeostasis"/>
    <property type="evidence" value="ECO:0007669"/>
    <property type="project" value="InterPro"/>
</dbReference>
<dbReference type="Proteomes" id="UP000658613">
    <property type="component" value="Unassembled WGS sequence"/>
</dbReference>
<accession>A0A931GW91</accession>
<dbReference type="GO" id="GO:0005737">
    <property type="term" value="C:cytoplasm"/>
    <property type="evidence" value="ECO:0007669"/>
    <property type="project" value="UniProtKB-SubCell"/>
</dbReference>